<dbReference type="Proteomes" id="UP000199604">
    <property type="component" value="Unassembled WGS sequence"/>
</dbReference>
<organism evidence="2 3">
    <name type="scientific">Flavobacterium swingsii</name>
    <dbReference type="NCBI Taxonomy" id="498292"/>
    <lineage>
        <taxon>Bacteria</taxon>
        <taxon>Pseudomonadati</taxon>
        <taxon>Bacteroidota</taxon>
        <taxon>Flavobacteriia</taxon>
        <taxon>Flavobacteriales</taxon>
        <taxon>Flavobacteriaceae</taxon>
        <taxon>Flavobacterium</taxon>
    </lineage>
</organism>
<reference evidence="3" key="1">
    <citation type="submission" date="2016-10" db="EMBL/GenBank/DDBJ databases">
        <authorList>
            <person name="Varghese N."/>
            <person name="Submissions S."/>
        </authorList>
    </citation>
    <scope>NUCLEOTIDE SEQUENCE [LARGE SCALE GENOMIC DNA]</scope>
    <source>
        <strain evidence="3">DSM 21789</strain>
    </source>
</reference>
<dbReference type="InterPro" id="IPR001173">
    <property type="entry name" value="Glyco_trans_2-like"/>
</dbReference>
<dbReference type="OrthoDB" id="635429at2"/>
<evidence type="ECO:0000313" key="3">
    <source>
        <dbReference type="Proteomes" id="UP000199604"/>
    </source>
</evidence>
<dbReference type="SUPFAM" id="SSF53448">
    <property type="entry name" value="Nucleotide-diphospho-sugar transferases"/>
    <property type="match status" value="1"/>
</dbReference>
<proteinExistence type="predicted"/>
<dbReference type="STRING" id="498292.SAMN05660845_2045"/>
<evidence type="ECO:0000313" key="2">
    <source>
        <dbReference type="EMBL" id="SFB21045.1"/>
    </source>
</evidence>
<dbReference type="RefSeq" id="WP_091476902.1">
    <property type="nucleotide sequence ID" value="NZ_FOJT01000005.1"/>
</dbReference>
<dbReference type="PANTHER" id="PTHR22916">
    <property type="entry name" value="GLYCOSYLTRANSFERASE"/>
    <property type="match status" value="1"/>
</dbReference>
<sequence>MPKVSIILPSYNHAIFLKDRLDSIINQIYSDWELIIIDDKSTDSSLEILTDFVENNKERVKYFIINETNSGSGYKSWQKGIELSDSEYIWIAETDDYSDIYFLSEQIHVLEKNKECVLSFCSSNLVDEQNKIISSTEKRTKSLSVDHNEYKVFEGKAFLEKMPLETYINNGSSVVFRKPSVEIPAIIFSYRQSSDIFLWTFLLTNSSFAFINKKMNFFRRHENSTTTILSNSKAILGTYKEVIVYIAYFNYPEKSINIINHYFNNYIWKNKREMFNFEVFRNDKKLKNLYLKKLLPLTLKKIFNGK</sequence>
<protein>
    <submittedName>
        <fullName evidence="2">Glycosyltransferase involved in cell wall bisynthesis</fullName>
    </submittedName>
</protein>
<evidence type="ECO:0000259" key="1">
    <source>
        <dbReference type="Pfam" id="PF00535"/>
    </source>
</evidence>
<dbReference type="AlphaFoldDB" id="A0A1I0Z605"/>
<keyword evidence="2" id="KW-0808">Transferase</keyword>
<name>A0A1I0Z605_9FLAO</name>
<dbReference type="Gene3D" id="3.90.550.10">
    <property type="entry name" value="Spore Coat Polysaccharide Biosynthesis Protein SpsA, Chain A"/>
    <property type="match status" value="1"/>
</dbReference>
<dbReference type="GO" id="GO:0016758">
    <property type="term" value="F:hexosyltransferase activity"/>
    <property type="evidence" value="ECO:0007669"/>
    <property type="project" value="UniProtKB-ARBA"/>
</dbReference>
<dbReference type="Pfam" id="PF00535">
    <property type="entry name" value="Glycos_transf_2"/>
    <property type="match status" value="1"/>
</dbReference>
<feature type="domain" description="Glycosyltransferase 2-like" evidence="1">
    <location>
        <begin position="5"/>
        <end position="125"/>
    </location>
</feature>
<keyword evidence="3" id="KW-1185">Reference proteome</keyword>
<accession>A0A1I0Z605</accession>
<gene>
    <name evidence="2" type="ORF">SAMN05660845_2045</name>
</gene>
<dbReference type="PANTHER" id="PTHR22916:SF3">
    <property type="entry name" value="UDP-GLCNAC:BETAGAL BETA-1,3-N-ACETYLGLUCOSAMINYLTRANSFERASE-LIKE PROTEIN 1"/>
    <property type="match status" value="1"/>
</dbReference>
<dbReference type="EMBL" id="FOJT01000005">
    <property type="protein sequence ID" value="SFB21045.1"/>
    <property type="molecule type" value="Genomic_DNA"/>
</dbReference>
<dbReference type="CDD" id="cd00761">
    <property type="entry name" value="Glyco_tranf_GTA_type"/>
    <property type="match status" value="1"/>
</dbReference>
<dbReference type="InterPro" id="IPR029044">
    <property type="entry name" value="Nucleotide-diphossugar_trans"/>
</dbReference>